<protein>
    <submittedName>
        <fullName evidence="8">Dynamin family protein</fullName>
    </submittedName>
</protein>
<keyword evidence="4" id="KW-0342">GTP-binding</keyword>
<dbReference type="GO" id="GO:0003924">
    <property type="term" value="F:GTPase activity"/>
    <property type="evidence" value="ECO:0007669"/>
    <property type="project" value="InterPro"/>
</dbReference>
<evidence type="ECO:0000313" key="9">
    <source>
        <dbReference type="Proteomes" id="UP001139179"/>
    </source>
</evidence>
<reference evidence="8" key="1">
    <citation type="submission" date="2022-05" db="EMBL/GenBank/DDBJ databases">
        <title>Comparative Genomics of Spacecraft Associated Microbes.</title>
        <authorList>
            <person name="Tran M.T."/>
            <person name="Wright A."/>
            <person name="Seuylemezian A."/>
            <person name="Eisen J."/>
            <person name="Coil D."/>
        </authorList>
    </citation>
    <scope>NUCLEOTIDE SEQUENCE</scope>
    <source>
        <strain evidence="8">214.1.1</strain>
    </source>
</reference>
<evidence type="ECO:0000256" key="5">
    <source>
        <dbReference type="ARBA" id="ARBA00023136"/>
    </source>
</evidence>
<feature type="domain" description="Dynamin N-terminal" evidence="7">
    <location>
        <begin position="618"/>
        <end position="840"/>
    </location>
</feature>
<dbReference type="EMBL" id="JAMBOL010000003">
    <property type="protein sequence ID" value="MCM3713548.1"/>
    <property type="molecule type" value="Genomic_DNA"/>
</dbReference>
<dbReference type="GO" id="GO:0016020">
    <property type="term" value="C:membrane"/>
    <property type="evidence" value="ECO:0007669"/>
    <property type="project" value="UniProtKB-SubCell"/>
</dbReference>
<keyword evidence="5" id="KW-0472">Membrane</keyword>
<evidence type="ECO:0000259" key="7">
    <source>
        <dbReference type="Pfam" id="PF00350"/>
    </source>
</evidence>
<dbReference type="Pfam" id="PF00350">
    <property type="entry name" value="Dynamin_N"/>
    <property type="match status" value="2"/>
</dbReference>
<evidence type="ECO:0000313" key="8">
    <source>
        <dbReference type="EMBL" id="MCM3713548.1"/>
    </source>
</evidence>
<organism evidence="8 9">
    <name type="scientific">Halalkalibacter oceani</name>
    <dbReference type="NCBI Taxonomy" id="1653776"/>
    <lineage>
        <taxon>Bacteria</taxon>
        <taxon>Bacillati</taxon>
        <taxon>Bacillota</taxon>
        <taxon>Bacilli</taxon>
        <taxon>Bacillales</taxon>
        <taxon>Bacillaceae</taxon>
        <taxon>Halalkalibacter</taxon>
    </lineage>
</organism>
<keyword evidence="9" id="KW-1185">Reference proteome</keyword>
<keyword evidence="3" id="KW-0378">Hydrolase</keyword>
<dbReference type="PANTHER" id="PTHR10465">
    <property type="entry name" value="TRANSMEMBRANE GTPASE FZO1"/>
    <property type="match status" value="1"/>
</dbReference>
<dbReference type="Proteomes" id="UP001139179">
    <property type="component" value="Unassembled WGS sequence"/>
</dbReference>
<dbReference type="PANTHER" id="PTHR10465:SF0">
    <property type="entry name" value="SARCALUMENIN"/>
    <property type="match status" value="1"/>
</dbReference>
<dbReference type="GO" id="GO:0008053">
    <property type="term" value="P:mitochondrial fusion"/>
    <property type="evidence" value="ECO:0007669"/>
    <property type="project" value="TreeGrafter"/>
</dbReference>
<dbReference type="GO" id="GO:0005525">
    <property type="term" value="F:GTP binding"/>
    <property type="evidence" value="ECO:0007669"/>
    <property type="project" value="UniProtKB-KW"/>
</dbReference>
<dbReference type="InterPro" id="IPR027094">
    <property type="entry name" value="Mitofusin_fam"/>
</dbReference>
<feature type="coiled-coil region" evidence="6">
    <location>
        <begin position="267"/>
        <end position="328"/>
    </location>
</feature>
<evidence type="ECO:0000256" key="6">
    <source>
        <dbReference type="SAM" id="Coils"/>
    </source>
</evidence>
<comment type="caution">
    <text evidence="8">The sequence shown here is derived from an EMBL/GenBank/DDBJ whole genome shotgun (WGS) entry which is preliminary data.</text>
</comment>
<keyword evidence="6" id="KW-0175">Coiled coil</keyword>
<dbReference type="InterPro" id="IPR045063">
    <property type="entry name" value="Dynamin_N"/>
</dbReference>
<evidence type="ECO:0000256" key="3">
    <source>
        <dbReference type="ARBA" id="ARBA00022801"/>
    </source>
</evidence>
<dbReference type="InterPro" id="IPR027417">
    <property type="entry name" value="P-loop_NTPase"/>
</dbReference>
<evidence type="ECO:0000256" key="1">
    <source>
        <dbReference type="ARBA" id="ARBA00004370"/>
    </source>
</evidence>
<dbReference type="SUPFAM" id="SSF52540">
    <property type="entry name" value="P-loop containing nucleoside triphosphate hydrolases"/>
    <property type="match status" value="2"/>
</dbReference>
<comment type="subcellular location">
    <subcellularLocation>
        <location evidence="1">Membrane</location>
    </subcellularLocation>
</comment>
<dbReference type="CDD" id="cd09912">
    <property type="entry name" value="DLP_2"/>
    <property type="match status" value="2"/>
</dbReference>
<dbReference type="Gene3D" id="3.40.50.300">
    <property type="entry name" value="P-loop containing nucleotide triphosphate hydrolases"/>
    <property type="match status" value="2"/>
</dbReference>
<dbReference type="AlphaFoldDB" id="A0A9X2DR16"/>
<keyword evidence="2" id="KW-0547">Nucleotide-binding</keyword>
<feature type="domain" description="Dynamin N-terminal" evidence="7">
    <location>
        <begin position="35"/>
        <end position="190"/>
    </location>
</feature>
<accession>A0A9X2DR16</accession>
<evidence type="ECO:0000256" key="2">
    <source>
        <dbReference type="ARBA" id="ARBA00022741"/>
    </source>
</evidence>
<dbReference type="RefSeq" id="WP_251222358.1">
    <property type="nucleotide sequence ID" value="NZ_JAMBOL010000003.1"/>
</dbReference>
<evidence type="ECO:0000256" key="4">
    <source>
        <dbReference type="ARBA" id="ARBA00023134"/>
    </source>
</evidence>
<name>A0A9X2DR16_9BACI</name>
<gene>
    <name evidence="8" type="ORF">M3202_05590</name>
</gene>
<feature type="coiled-coil region" evidence="6">
    <location>
        <begin position="472"/>
        <end position="502"/>
    </location>
</feature>
<proteinExistence type="predicted"/>
<sequence length="1191" mass="136650">MRDLEKKANLLEMTEKEKERLTIVEEKRKNTAFQVAFCGHFSAGKSTILNHLLGAEMLPTSPIPTSANIIGIQNGELGLTVVGTNGEEESWEGEIPWQRVREWGMNGGEIASLTISAPLPFLGQESIIYDTPGVDSTDPTHQAVTLEALYTTDFIVYVLDYNHVQSETNLTFLKQLSDEKKPLYLVINQIDKHDEAELSFSHFDQSVRQTFSEWGINILKLSYTSMKNRSHHLNQLDRFDRDMKAMLYHGNELLPYAKQRLLQGFYLSIAARLQEEMEAEMDEIKERVKEEGFALEWLEEREKTAVAYERAQQAKQLLEEEIEADIQKLMKDVTIFPYTTTELARQWLESIQPNFKVGLLFAKKKTEEEQERRLKRLLDEVQDKVKSQLEFHLHQLFKRYDFTLLSNREEVERALDNLTLSLDADFFTKAVQAGPKNREYVYTFTKERTAAVTRELRQKAATVIALLVKGMETHWQVERKELKEKLEQLNEVKKYADELKQTSAAYQSGMVHYRQQADQFQDAGGYERSLKEAMEKEVPAFEQTTFSDIRLPEETVIATDWEQGGTSSRPLFDQQLAEQWTAKLMEALNESRGEERMEIEREELAERTAKFQQQTFTISLFGAFSAGKSSFANALLGKSVLPVSPHPTTATVNLVKQAEEGHPSETAVVHVKTREQLDAEIKAVAEQLDQQLSFDSLAGWKANPKEAQTSWQKTYQAYLTTLHKSIAAEKWELGSSFEVTLDELQPFVANENDACLIEQVTLYFDSPITKQGIVLVDTPGVNSIHGRHTNVAFKQLRDSDAIFYVSYYNHAFSKADQAFLQQMAKVNGDFQNDKLYFILNAADLASSEQELNGVRKHVYDQLVHNGIDEPRLYPLSSKKGLQAKQGNQEQDPLFAAFETAFYEQTISELKRLSFELLREETKRYTMTLAKGLEYATSEEATKTARRQELDDRVEQWKDDIQQSQPLQVEQAIKMETSQLFLYLRERIRFVLGDEFQAAVNVTTVVGASKRAQQQALLQALKEWRGEGEHFLQQELRATFVRLELALYRAVDQWLSETVERLRKDFPSFALPAEQKKQELQLELSNRLLDLRLEDYSASFQSLKAFFEGQQVRALKDKLVEDGTVVASDALRNIEEETLVQLESAFAQSLAAAKSAFVEGLNREVERFDALTDPKHQQGLQQEYDRFQSLIQ</sequence>